<name>A0A8X6M057_TRICU</name>
<comment type="caution">
    <text evidence="1">The sequence shown here is derived from an EMBL/GenBank/DDBJ whole genome shotgun (WGS) entry which is preliminary data.</text>
</comment>
<proteinExistence type="predicted"/>
<reference evidence="1" key="1">
    <citation type="submission" date="2020-07" db="EMBL/GenBank/DDBJ databases">
        <title>Multicomponent nature underlies the extraordinary mechanical properties of spider dragline silk.</title>
        <authorList>
            <person name="Kono N."/>
            <person name="Nakamura H."/>
            <person name="Mori M."/>
            <person name="Yoshida Y."/>
            <person name="Ohtoshi R."/>
            <person name="Malay A.D."/>
            <person name="Moran D.A.P."/>
            <person name="Tomita M."/>
            <person name="Numata K."/>
            <person name="Arakawa K."/>
        </authorList>
    </citation>
    <scope>NUCLEOTIDE SEQUENCE</scope>
</reference>
<evidence type="ECO:0000313" key="1">
    <source>
        <dbReference type="EMBL" id="GFR26439.1"/>
    </source>
</evidence>
<accession>A0A8X6M057</accession>
<dbReference type="Proteomes" id="UP000887116">
    <property type="component" value="Unassembled WGS sequence"/>
</dbReference>
<organism evidence="1 2">
    <name type="scientific">Trichonephila clavata</name>
    <name type="common">Joro spider</name>
    <name type="synonym">Nephila clavata</name>
    <dbReference type="NCBI Taxonomy" id="2740835"/>
    <lineage>
        <taxon>Eukaryota</taxon>
        <taxon>Metazoa</taxon>
        <taxon>Ecdysozoa</taxon>
        <taxon>Arthropoda</taxon>
        <taxon>Chelicerata</taxon>
        <taxon>Arachnida</taxon>
        <taxon>Araneae</taxon>
        <taxon>Araneomorphae</taxon>
        <taxon>Entelegynae</taxon>
        <taxon>Araneoidea</taxon>
        <taxon>Nephilidae</taxon>
        <taxon>Trichonephila</taxon>
    </lineage>
</organism>
<keyword evidence="2" id="KW-1185">Reference proteome</keyword>
<protein>
    <submittedName>
        <fullName evidence="1">Transposase, putative</fullName>
    </submittedName>
</protein>
<dbReference type="OrthoDB" id="6407033at2759"/>
<gene>
    <name evidence="1" type="primary">WUni_005660</name>
    <name evidence="1" type="ORF">TNCT_702581</name>
</gene>
<sequence length="98" mass="11472">MPQLRSQSHQQLKEHLYDFVMAYNYAKRLKTLKGLTPFEFICLQWTQSPELFILSPHHHTLGPYISALLASMNNSEKIHETLTEEIRVALEELTQSIF</sequence>
<evidence type="ECO:0000313" key="2">
    <source>
        <dbReference type="Proteomes" id="UP000887116"/>
    </source>
</evidence>
<dbReference type="AlphaFoldDB" id="A0A8X6M057"/>
<dbReference type="EMBL" id="BMAO01008784">
    <property type="protein sequence ID" value="GFR26439.1"/>
    <property type="molecule type" value="Genomic_DNA"/>
</dbReference>